<keyword evidence="3" id="KW-0812">Transmembrane</keyword>
<evidence type="ECO:0000313" key="5">
    <source>
        <dbReference type="EMBL" id="QKE92983.1"/>
    </source>
</evidence>
<dbReference type="SMART" id="SM00267">
    <property type="entry name" value="GGDEF"/>
    <property type="match status" value="1"/>
</dbReference>
<dbReference type="Pfam" id="PF00990">
    <property type="entry name" value="GGDEF"/>
    <property type="match status" value="1"/>
</dbReference>
<evidence type="ECO:0000259" key="4">
    <source>
        <dbReference type="PROSITE" id="PS50887"/>
    </source>
</evidence>
<keyword evidence="3" id="KW-0472">Membrane</keyword>
<name>A0A6M8HWR3_9PROT</name>
<evidence type="ECO:0000313" key="6">
    <source>
        <dbReference type="Proteomes" id="UP000500767"/>
    </source>
</evidence>
<dbReference type="InterPro" id="IPR015943">
    <property type="entry name" value="WD40/YVTN_repeat-like_dom_sf"/>
</dbReference>
<dbReference type="InterPro" id="IPR029787">
    <property type="entry name" value="Nucleotide_cyclase"/>
</dbReference>
<comment type="catalytic activity">
    <reaction evidence="2">
        <text>2 GTP = 3',3'-c-di-GMP + 2 diphosphate</text>
        <dbReference type="Rhea" id="RHEA:24898"/>
        <dbReference type="ChEBI" id="CHEBI:33019"/>
        <dbReference type="ChEBI" id="CHEBI:37565"/>
        <dbReference type="ChEBI" id="CHEBI:58805"/>
        <dbReference type="EC" id="2.7.7.65"/>
    </reaction>
</comment>
<dbReference type="AlphaFoldDB" id="A0A6M8HWR3"/>
<keyword evidence="5" id="KW-0614">Plasmid</keyword>
<dbReference type="Proteomes" id="UP000500767">
    <property type="component" value="Plasmid unnamed1"/>
</dbReference>
<dbReference type="InterPro" id="IPR011110">
    <property type="entry name" value="Reg_prop"/>
</dbReference>
<dbReference type="PANTHER" id="PTHR45138">
    <property type="entry name" value="REGULATORY COMPONENTS OF SENSORY TRANSDUCTION SYSTEM"/>
    <property type="match status" value="1"/>
</dbReference>
<keyword evidence="3" id="KW-1133">Transmembrane helix</keyword>
<protein>
    <recommendedName>
        <fullName evidence="1">diguanylate cyclase</fullName>
        <ecNumber evidence="1">2.7.7.65</ecNumber>
    </recommendedName>
</protein>
<reference evidence="5 6" key="1">
    <citation type="journal article" date="2014" name="World J. Microbiol. Biotechnol.">
        <title>Biodiversity and physiological characteristics of Antarctic and Arctic lichens-associated bacteria.</title>
        <authorList>
            <person name="Lee Y.M."/>
            <person name="Kim E.H."/>
            <person name="Lee H.K."/>
            <person name="Hong S.G."/>
        </authorList>
    </citation>
    <scope>NUCLEOTIDE SEQUENCE [LARGE SCALE GENOMIC DNA]</scope>
    <source>
        <strain evidence="5 6">PAMC 26569</strain>
        <plasmid evidence="5">unnamed1</plasmid>
    </source>
</reference>
<dbReference type="SUPFAM" id="SSF63829">
    <property type="entry name" value="Calcium-dependent phosphotriesterase"/>
    <property type="match status" value="1"/>
</dbReference>
<evidence type="ECO:0000256" key="2">
    <source>
        <dbReference type="ARBA" id="ARBA00034247"/>
    </source>
</evidence>
<sequence length="966" mass="105376">MRMVLAFHMARYSYKLVFLLSLLLWGYSGSRAVAQQIAFQSYGKAEGLTNSWFSCLHQDRSGYVFACTEHGLYVYDGRRFFNFGPKQGLPDGGIASGLTFDTRGRLIVRYPHSIFVSTAPIGPHTPPTALTFEAAISRVGPIPSDSAGGIVSWNGGAVFAGQGSLYRVRTDTSSGRPLVEFADGFLRQSGVPLQDPSPLAARDSTLWVVRSDESICGFGTTSARCFGPAEGLPSDSWVALLLTKDGHVLARSASRLADIDPRTGHVDVSLLPDQGGRYANYPQSLLLALTPSGRLLTQSSTGLMIRGPTGWKTLTTENGLPQVPILTLMFDRQGDLWLAVLGRGLMRALGYGMWENLDHHDGLADDVLWQIARQPNGPLWVASDGGIDAIGGPPGVTLAHRHYDKAAFSIALDAFGHLWRSVGSAAVACITLTTGQISTYPLPQVSQILHGSKARLWFITEKGVYIVDSAPAPTAPQPIAGLSGSVTTAVVAPDDSLWVLRGQDLLHRHADGSIVSIPLHWQQADFEPLTLTAGPAGVVWVAGAGGGLYRLQLDSDRIVSSTRFQPPDVISNSIVSLLVDSRGWLWAGTDNGVSVFNGRRWASATTADGLIWDDLDQGGLLEDSDGSMWIATSHGLSHLLDPMQLFMKESLKPVITSVTVGETAFREQAVPYTRDAFFIQFGVLNFRAGSIVRFRYRLDGVDKGWADTASGYARYPSVPPGHHRFELVAYDPLAHQVSAPVSVLLRIRKPWWLWWPLLALYLLAGAGSAYCVLRLRVRLLVQQRQALKREVELRTAEIREAQATDSLTTLLTRGEIQSRLVRTLAQADRTSQVAIGLLDIDHFKGINDRYGHLAGDEILKEMGRRLKLALKPGEYAGRYGGEEILIVIEAEQVPEVNRIHLLNIATCGEPFDVDGEVIKVTCSIGMAHEHARDEWKSLVGRADKALYQAKAEGRDRIIVSVRDAMI</sequence>
<dbReference type="CDD" id="cd01949">
    <property type="entry name" value="GGDEF"/>
    <property type="match status" value="1"/>
</dbReference>
<feature type="domain" description="GGDEF" evidence="4">
    <location>
        <begin position="831"/>
        <end position="962"/>
    </location>
</feature>
<accession>A0A6M8HWR3</accession>
<proteinExistence type="predicted"/>
<evidence type="ECO:0000256" key="1">
    <source>
        <dbReference type="ARBA" id="ARBA00012528"/>
    </source>
</evidence>
<keyword evidence="6" id="KW-1185">Reference proteome</keyword>
<dbReference type="InterPro" id="IPR000160">
    <property type="entry name" value="GGDEF_dom"/>
</dbReference>
<dbReference type="PROSITE" id="PS50887">
    <property type="entry name" value="GGDEF"/>
    <property type="match status" value="1"/>
</dbReference>
<dbReference type="Gene3D" id="2.60.40.10">
    <property type="entry name" value="Immunoglobulins"/>
    <property type="match status" value="1"/>
</dbReference>
<geneLocation type="plasmid" evidence="5 6">
    <name>unnamed1</name>
</geneLocation>
<dbReference type="KEGG" id="lck:HN018_22505"/>
<evidence type="ECO:0000256" key="3">
    <source>
        <dbReference type="SAM" id="Phobius"/>
    </source>
</evidence>
<dbReference type="EMBL" id="CP053709">
    <property type="protein sequence ID" value="QKE92983.1"/>
    <property type="molecule type" value="Genomic_DNA"/>
</dbReference>
<dbReference type="Gene3D" id="3.30.70.270">
    <property type="match status" value="1"/>
</dbReference>
<dbReference type="Pfam" id="PF07494">
    <property type="entry name" value="Reg_prop"/>
    <property type="match status" value="1"/>
</dbReference>
<dbReference type="EC" id="2.7.7.65" evidence="1"/>
<organism evidence="5 6">
    <name type="scientific">Lichenicola cladoniae</name>
    <dbReference type="NCBI Taxonomy" id="1484109"/>
    <lineage>
        <taxon>Bacteria</taxon>
        <taxon>Pseudomonadati</taxon>
        <taxon>Pseudomonadota</taxon>
        <taxon>Alphaproteobacteria</taxon>
        <taxon>Acetobacterales</taxon>
        <taxon>Acetobacteraceae</taxon>
        <taxon>Lichenicola</taxon>
    </lineage>
</organism>
<dbReference type="GO" id="GO:0052621">
    <property type="term" value="F:diguanylate cyclase activity"/>
    <property type="evidence" value="ECO:0007669"/>
    <property type="project" value="UniProtKB-EC"/>
</dbReference>
<dbReference type="NCBIfam" id="TIGR00254">
    <property type="entry name" value="GGDEF"/>
    <property type="match status" value="1"/>
</dbReference>
<dbReference type="SUPFAM" id="SSF55073">
    <property type="entry name" value="Nucleotide cyclase"/>
    <property type="match status" value="1"/>
</dbReference>
<dbReference type="InterPro" id="IPR043128">
    <property type="entry name" value="Rev_trsase/Diguanyl_cyclase"/>
</dbReference>
<feature type="transmembrane region" description="Helical" evidence="3">
    <location>
        <begin position="751"/>
        <end position="773"/>
    </location>
</feature>
<dbReference type="InterPro" id="IPR050469">
    <property type="entry name" value="Diguanylate_Cyclase"/>
</dbReference>
<dbReference type="PANTHER" id="PTHR45138:SF9">
    <property type="entry name" value="DIGUANYLATE CYCLASE DGCM-RELATED"/>
    <property type="match status" value="1"/>
</dbReference>
<gene>
    <name evidence="5" type="ORF">HN018_22505</name>
</gene>
<dbReference type="Gene3D" id="2.130.10.10">
    <property type="entry name" value="YVTN repeat-like/Quinoprotein amine dehydrogenase"/>
    <property type="match status" value="3"/>
</dbReference>
<dbReference type="RefSeq" id="WP_172443539.1">
    <property type="nucleotide sequence ID" value="NZ_CP053709.1"/>
</dbReference>
<dbReference type="InterPro" id="IPR013783">
    <property type="entry name" value="Ig-like_fold"/>
</dbReference>